<keyword evidence="2" id="KW-1185">Reference proteome</keyword>
<protein>
    <submittedName>
        <fullName evidence="1">Uncharacterized protein</fullName>
    </submittedName>
</protein>
<sequence length="49" mass="5859">MIYAIAVKFMRWGFEARFLARRGDVSWDLQKTPYKTSVLRQNIKIILNL</sequence>
<name>C8PHW0_9BACT</name>
<reference evidence="1 2" key="1">
    <citation type="submission" date="2009-07" db="EMBL/GenBank/DDBJ databases">
        <authorList>
            <person name="Madupu R."/>
            <person name="Sebastian Y."/>
            <person name="Durkin A.S."/>
            <person name="Torralba M."/>
            <person name="Methe B."/>
            <person name="Sutton G.G."/>
            <person name="Strausberg R.L."/>
            <person name="Nelson K.E."/>
        </authorList>
    </citation>
    <scope>NUCLEOTIDE SEQUENCE [LARGE SCALE GENOMIC DNA]</scope>
    <source>
        <strain evidence="1 2">RM3268</strain>
    </source>
</reference>
<evidence type="ECO:0000313" key="2">
    <source>
        <dbReference type="Proteomes" id="UP000005709"/>
    </source>
</evidence>
<organism evidence="1 2">
    <name type="scientific">Campylobacter gracilis RM3268</name>
    <dbReference type="NCBI Taxonomy" id="553220"/>
    <lineage>
        <taxon>Bacteria</taxon>
        <taxon>Pseudomonadati</taxon>
        <taxon>Campylobacterota</taxon>
        <taxon>Epsilonproteobacteria</taxon>
        <taxon>Campylobacterales</taxon>
        <taxon>Campylobacteraceae</taxon>
        <taxon>Campylobacter</taxon>
    </lineage>
</organism>
<dbReference type="Proteomes" id="UP000005709">
    <property type="component" value="Unassembled WGS sequence"/>
</dbReference>
<comment type="caution">
    <text evidence="1">The sequence shown here is derived from an EMBL/GenBank/DDBJ whole genome shotgun (WGS) entry which is preliminary data.</text>
</comment>
<evidence type="ECO:0000313" key="1">
    <source>
        <dbReference type="EMBL" id="EEV17724.1"/>
    </source>
</evidence>
<dbReference type="EMBL" id="ACYG01000024">
    <property type="protein sequence ID" value="EEV17724.1"/>
    <property type="molecule type" value="Genomic_DNA"/>
</dbReference>
<accession>C8PHW0</accession>
<dbReference type="AlphaFoldDB" id="C8PHW0"/>
<proteinExistence type="predicted"/>
<gene>
    <name evidence="1" type="ORF">CAMGR0001_0556</name>
</gene>